<dbReference type="EC" id="3.1.11.6" evidence="6"/>
<accession>X2LAV1</accession>
<comment type="similarity">
    <text evidence="1 6">Belongs to the XseB family.</text>
</comment>
<dbReference type="NCBIfam" id="TIGR01280">
    <property type="entry name" value="xseB"/>
    <property type="match status" value="1"/>
</dbReference>
<dbReference type="EMBL" id="KF796593">
    <property type="protein sequence ID" value="AHN97610.1"/>
    <property type="molecule type" value="Genomic_DNA"/>
</dbReference>
<dbReference type="PANTHER" id="PTHR34137">
    <property type="entry name" value="EXODEOXYRIBONUCLEASE 7 SMALL SUBUNIT"/>
    <property type="match status" value="1"/>
</dbReference>
<proteinExistence type="inferred from homology"/>
<comment type="function">
    <text evidence="6">Bidirectionally degrades single-stranded DNA into large acid-insoluble oligonucleotides, which are then degraded further into small acid-soluble oligonucleotides.</text>
</comment>
<comment type="catalytic activity">
    <reaction evidence="6">
        <text>Exonucleolytic cleavage in either 5'- to 3'- or 3'- to 5'-direction to yield nucleoside 5'-phosphates.</text>
        <dbReference type="EC" id="3.1.11.6"/>
    </reaction>
</comment>
<keyword evidence="5 6" id="KW-0269">Exonuclease</keyword>
<dbReference type="HAMAP" id="MF_00337">
    <property type="entry name" value="Exonuc_7_S"/>
    <property type="match status" value="1"/>
</dbReference>
<evidence type="ECO:0000313" key="7">
    <source>
        <dbReference type="EMBL" id="AHN97610.1"/>
    </source>
</evidence>
<name>X2LAV1_9BACT</name>
<gene>
    <name evidence="6" type="primary">xseB</name>
</gene>
<dbReference type="InterPro" id="IPR003761">
    <property type="entry name" value="Exonuc_VII_S"/>
</dbReference>
<dbReference type="AlphaFoldDB" id="X2LAV1"/>
<dbReference type="GO" id="GO:0005829">
    <property type="term" value="C:cytosol"/>
    <property type="evidence" value="ECO:0007669"/>
    <property type="project" value="TreeGrafter"/>
</dbReference>
<dbReference type="Gene3D" id="1.10.287.1040">
    <property type="entry name" value="Exonuclease VII, small subunit"/>
    <property type="match status" value="1"/>
</dbReference>
<keyword evidence="3 6" id="KW-0540">Nuclease</keyword>
<dbReference type="SUPFAM" id="SSF116842">
    <property type="entry name" value="XseB-like"/>
    <property type="match status" value="1"/>
</dbReference>
<dbReference type="GO" id="GO:0008855">
    <property type="term" value="F:exodeoxyribonuclease VII activity"/>
    <property type="evidence" value="ECO:0007669"/>
    <property type="project" value="UniProtKB-UniRule"/>
</dbReference>
<dbReference type="NCBIfam" id="NF002139">
    <property type="entry name" value="PRK00977.1-3"/>
    <property type="match status" value="1"/>
</dbReference>
<evidence type="ECO:0000256" key="6">
    <source>
        <dbReference type="HAMAP-Rule" id="MF_00337"/>
    </source>
</evidence>
<dbReference type="GO" id="GO:0006308">
    <property type="term" value="P:DNA catabolic process"/>
    <property type="evidence" value="ECO:0007669"/>
    <property type="project" value="UniProtKB-UniRule"/>
</dbReference>
<organism evidence="7">
    <name type="scientific">uncultured bacterium 12AC_lac13</name>
    <dbReference type="NCBI Taxonomy" id="1447233"/>
    <lineage>
        <taxon>Bacteria</taxon>
        <taxon>environmental samples</taxon>
    </lineage>
</organism>
<sequence length="85" mass="9304">MQETGSKALPAVEDLSFEAALEELETIVSRLEQGEVDLEDSIALYERGMALKAHCEKKLKGAEMRLEKIVLGPDGAPRGTETMDL</sequence>
<evidence type="ECO:0000256" key="4">
    <source>
        <dbReference type="ARBA" id="ARBA00022801"/>
    </source>
</evidence>
<protein>
    <recommendedName>
        <fullName evidence="6">Exodeoxyribonuclease 7 small subunit</fullName>
        <ecNumber evidence="6">3.1.11.6</ecNumber>
    </recommendedName>
    <alternativeName>
        <fullName evidence="6">Exodeoxyribonuclease VII small subunit</fullName>
        <shortName evidence="6">Exonuclease VII small subunit</shortName>
    </alternativeName>
</protein>
<keyword evidence="4 6" id="KW-0378">Hydrolase</keyword>
<evidence type="ECO:0000256" key="5">
    <source>
        <dbReference type="ARBA" id="ARBA00022839"/>
    </source>
</evidence>
<dbReference type="InterPro" id="IPR037004">
    <property type="entry name" value="Exonuc_VII_ssu_sf"/>
</dbReference>
<evidence type="ECO:0000256" key="3">
    <source>
        <dbReference type="ARBA" id="ARBA00022722"/>
    </source>
</evidence>
<dbReference type="PANTHER" id="PTHR34137:SF1">
    <property type="entry name" value="EXODEOXYRIBONUCLEASE 7 SMALL SUBUNIT"/>
    <property type="match status" value="1"/>
</dbReference>
<evidence type="ECO:0000256" key="2">
    <source>
        <dbReference type="ARBA" id="ARBA00022490"/>
    </source>
</evidence>
<comment type="subcellular location">
    <subcellularLocation>
        <location evidence="6">Cytoplasm</location>
    </subcellularLocation>
</comment>
<keyword evidence="2 6" id="KW-0963">Cytoplasm</keyword>
<dbReference type="GO" id="GO:0009318">
    <property type="term" value="C:exodeoxyribonuclease VII complex"/>
    <property type="evidence" value="ECO:0007669"/>
    <property type="project" value="UniProtKB-UniRule"/>
</dbReference>
<comment type="subunit">
    <text evidence="6">Heterooligomer composed of large and small subunits.</text>
</comment>
<reference evidence="7" key="1">
    <citation type="submission" date="2013-10" db="EMBL/GenBank/DDBJ databases">
        <title>Functional metagenomics reveals novel beta-galactosidases not predictable from gene sequences.</title>
        <authorList>
            <person name="Cheng J."/>
            <person name="Engel K."/>
            <person name="Romantsov T."/>
            <person name="Neufeld J.D."/>
            <person name="Rose D.R."/>
            <person name="Charles T.C."/>
        </authorList>
    </citation>
    <scope>NUCLEOTIDE SEQUENCE</scope>
</reference>
<evidence type="ECO:0000256" key="1">
    <source>
        <dbReference type="ARBA" id="ARBA00009998"/>
    </source>
</evidence>
<dbReference type="Pfam" id="PF02609">
    <property type="entry name" value="Exonuc_VII_S"/>
    <property type="match status" value="1"/>
</dbReference>